<dbReference type="Gene3D" id="2.40.40.10">
    <property type="entry name" value="RlpA-like domain"/>
    <property type="match status" value="1"/>
</dbReference>
<sequence>MCSDDPDVGTRICGSGAGDRSVLTLDDEGCESSGNLQCDGVSYPTFACSPPVISSTPAILTWNDFSHGGDGGDPSECDRQYHDDSELIVALSTGWFDNESHCRKMIQIASIKTGRSVTARVVDRYDSMYGGDEIHAHQLPCPKTSWMPQTPCRVL</sequence>
<dbReference type="EMBL" id="KK198761">
    <property type="protein sequence ID" value="KCW54414.1"/>
    <property type="molecule type" value="Genomic_DNA"/>
</dbReference>
<organism evidence="5">
    <name type="scientific">Eucalyptus grandis</name>
    <name type="common">Flooded gum</name>
    <dbReference type="NCBI Taxonomy" id="71139"/>
    <lineage>
        <taxon>Eukaryota</taxon>
        <taxon>Viridiplantae</taxon>
        <taxon>Streptophyta</taxon>
        <taxon>Embryophyta</taxon>
        <taxon>Tracheophyta</taxon>
        <taxon>Spermatophyta</taxon>
        <taxon>Magnoliopsida</taxon>
        <taxon>eudicotyledons</taxon>
        <taxon>Gunneridae</taxon>
        <taxon>Pentapetalae</taxon>
        <taxon>rosids</taxon>
        <taxon>malvids</taxon>
        <taxon>Myrtales</taxon>
        <taxon>Myrtaceae</taxon>
        <taxon>Myrtoideae</taxon>
        <taxon>Eucalypteae</taxon>
        <taxon>Eucalyptus</taxon>
    </lineage>
</organism>
<dbReference type="OMA" id="KDNMIAT"/>
<dbReference type="InterPro" id="IPR036908">
    <property type="entry name" value="RlpA-like_sf"/>
</dbReference>
<dbReference type="InParanoid" id="A0A059AKY0"/>
<proteinExistence type="inferred from homology"/>
<gene>
    <name evidence="5" type="ORF">EUGRSUZ_I00364</name>
</gene>
<dbReference type="PANTHER" id="PTHR33191">
    <property type="entry name" value="RIPENING-RELATED PROTEIN 2-RELATED"/>
    <property type="match status" value="1"/>
</dbReference>
<protein>
    <submittedName>
        <fullName evidence="5">Uncharacterized protein</fullName>
    </submittedName>
</protein>
<name>A0A059AKY0_EUCGR</name>
<dbReference type="Pfam" id="PF24300">
    <property type="entry name" value="KWL1"/>
    <property type="match status" value="1"/>
</dbReference>
<dbReference type="CDD" id="cd22270">
    <property type="entry name" value="DPBB_kiwellin-like"/>
    <property type="match status" value="1"/>
</dbReference>
<keyword evidence="4" id="KW-0732">Signal</keyword>
<dbReference type="PANTHER" id="PTHR33191:SF9">
    <property type="entry name" value="RIPENING-RELATED PROTEIN 2-RELATED"/>
    <property type="match status" value="1"/>
</dbReference>
<evidence type="ECO:0000313" key="5">
    <source>
        <dbReference type="EMBL" id="KCW54414.1"/>
    </source>
</evidence>
<comment type="similarity">
    <text evidence="2">Belongs to the kiwellin family.</text>
</comment>
<dbReference type="STRING" id="71139.A0A059AKY0"/>
<evidence type="ECO:0000256" key="1">
    <source>
        <dbReference type="ARBA" id="ARBA00004613"/>
    </source>
</evidence>
<evidence type="ECO:0000256" key="2">
    <source>
        <dbReference type="ARBA" id="ARBA00005592"/>
    </source>
</evidence>
<dbReference type="SUPFAM" id="SSF50685">
    <property type="entry name" value="Barwin-like endoglucanases"/>
    <property type="match status" value="1"/>
</dbReference>
<keyword evidence="3" id="KW-0964">Secreted</keyword>
<comment type="subcellular location">
    <subcellularLocation>
        <location evidence="1">Secreted</location>
    </subcellularLocation>
</comment>
<evidence type="ECO:0000256" key="3">
    <source>
        <dbReference type="ARBA" id="ARBA00022525"/>
    </source>
</evidence>
<dbReference type="GO" id="GO:0005576">
    <property type="term" value="C:extracellular region"/>
    <property type="evidence" value="ECO:0007669"/>
    <property type="project" value="UniProtKB-SubCell"/>
</dbReference>
<evidence type="ECO:0000256" key="4">
    <source>
        <dbReference type="ARBA" id="ARBA00022729"/>
    </source>
</evidence>
<accession>A0A059AKY0</accession>
<dbReference type="AlphaFoldDB" id="A0A059AKY0"/>
<reference evidence="5" key="1">
    <citation type="submission" date="2013-07" db="EMBL/GenBank/DDBJ databases">
        <title>The genome of Eucalyptus grandis.</title>
        <authorList>
            <person name="Schmutz J."/>
            <person name="Hayes R."/>
            <person name="Myburg A."/>
            <person name="Tuskan G."/>
            <person name="Grattapaglia D."/>
            <person name="Rokhsar D.S."/>
        </authorList>
    </citation>
    <scope>NUCLEOTIDE SEQUENCE</scope>
    <source>
        <tissue evidence="5">Leaf extractions</tissue>
    </source>
</reference>
<dbReference type="Gramene" id="KCW54414">
    <property type="protein sequence ID" value="KCW54414"/>
    <property type="gene ID" value="EUGRSUZ_I00364"/>
</dbReference>
<dbReference type="InterPro" id="IPR039271">
    <property type="entry name" value="Kiwellin-like"/>
</dbReference>